<evidence type="ECO:0000256" key="1">
    <source>
        <dbReference type="ARBA" id="ARBA00006586"/>
    </source>
</evidence>
<dbReference type="KEGG" id="hgn:E6W36_12210"/>
<dbReference type="RefSeq" id="WP_222872857.1">
    <property type="nucleotide sequence ID" value="NZ_CP039704.1"/>
</dbReference>
<evidence type="ECO:0000313" key="3">
    <source>
        <dbReference type="EMBL" id="QCI80000.1"/>
    </source>
</evidence>
<protein>
    <submittedName>
        <fullName evidence="3">Penicillin acylase family protein</fullName>
    </submittedName>
</protein>
<dbReference type="InterPro" id="IPR029055">
    <property type="entry name" value="Ntn_hydrolases_N"/>
</dbReference>
<dbReference type="InterPro" id="IPR023343">
    <property type="entry name" value="Penicillin_amidase_dom1"/>
</dbReference>
<evidence type="ECO:0000313" key="4">
    <source>
        <dbReference type="Proteomes" id="UP000298714"/>
    </source>
</evidence>
<dbReference type="PANTHER" id="PTHR34218">
    <property type="entry name" value="PEPTIDASE S45 PENICILLIN AMIDASE"/>
    <property type="match status" value="1"/>
</dbReference>
<evidence type="ECO:0000256" key="2">
    <source>
        <dbReference type="SAM" id="MobiDB-lite"/>
    </source>
</evidence>
<proteinExistence type="inferred from homology"/>
<dbReference type="SUPFAM" id="SSF56235">
    <property type="entry name" value="N-terminal nucleophile aminohydrolases (Ntn hydrolases)"/>
    <property type="match status" value="1"/>
</dbReference>
<name>A0A4D7C7H4_9SPHN</name>
<keyword evidence="4" id="KW-1185">Reference proteome</keyword>
<dbReference type="EMBL" id="CP039704">
    <property type="protein sequence ID" value="QCI80000.1"/>
    <property type="molecule type" value="Genomic_DNA"/>
</dbReference>
<dbReference type="Proteomes" id="UP000298714">
    <property type="component" value="Chromosome"/>
</dbReference>
<dbReference type="Gene3D" id="1.10.439.10">
    <property type="entry name" value="Penicillin Amidohydrolase, domain 1"/>
    <property type="match status" value="1"/>
</dbReference>
<organism evidence="3 4">
    <name type="scientific">Hankyongella ginsenosidimutans</name>
    <dbReference type="NCBI Taxonomy" id="1763828"/>
    <lineage>
        <taxon>Bacteria</taxon>
        <taxon>Pseudomonadati</taxon>
        <taxon>Pseudomonadota</taxon>
        <taxon>Alphaproteobacteria</taxon>
        <taxon>Sphingomonadales</taxon>
        <taxon>Sphingomonadaceae</taxon>
        <taxon>Hankyongella</taxon>
    </lineage>
</organism>
<dbReference type="InterPro" id="IPR002692">
    <property type="entry name" value="S45"/>
</dbReference>
<dbReference type="PANTHER" id="PTHR34218:SF4">
    <property type="entry name" value="ACYL-HOMOSERINE LACTONE ACYLASE QUIP"/>
    <property type="match status" value="1"/>
</dbReference>
<dbReference type="GO" id="GO:0016811">
    <property type="term" value="F:hydrolase activity, acting on carbon-nitrogen (but not peptide) bonds, in linear amides"/>
    <property type="evidence" value="ECO:0007669"/>
    <property type="project" value="InterPro"/>
</dbReference>
<dbReference type="Pfam" id="PF01804">
    <property type="entry name" value="Penicil_amidase"/>
    <property type="match status" value="1"/>
</dbReference>
<dbReference type="AlphaFoldDB" id="A0A4D7C7H4"/>
<sequence length="266" mass="28542">MRRLRWYHIPLALVALILVAILAQTLHVMLALRASAPRLEGQIAAQVSAPVSVARDAEGVPTLTAGSQADLAYAIGYLHAQERFFQMDQLRRVGAGELSELLGPPTLDIDRKLRVHRFRDRARAELGRMTPWERAVLDAYVAGVNSGLRALGSAPFEYAALLAKPEPWLAEDSLLTAYAMYFDLQGVAPTDELKIAAAARKLGAAMTEFLFPAGTALDSAIDGSLLPEPPMPESIQSSRAGPAVQAPLQDPAEAPTAAMPGRSTGR</sequence>
<gene>
    <name evidence="3" type="ORF">E6W36_12210</name>
</gene>
<feature type="region of interest" description="Disordered" evidence="2">
    <location>
        <begin position="222"/>
        <end position="266"/>
    </location>
</feature>
<dbReference type="GO" id="GO:0017000">
    <property type="term" value="P:antibiotic biosynthetic process"/>
    <property type="evidence" value="ECO:0007669"/>
    <property type="project" value="InterPro"/>
</dbReference>
<comment type="similarity">
    <text evidence="1">Belongs to the peptidase S45 family.</text>
</comment>
<reference evidence="4" key="1">
    <citation type="submission" date="2019-04" db="EMBL/GenBank/DDBJ databases">
        <title>Complete genome sequence of Sphingomonas sp. W1-2-3.</title>
        <authorList>
            <person name="Im W.T."/>
        </authorList>
    </citation>
    <scope>NUCLEOTIDE SEQUENCE [LARGE SCALE GENOMIC DNA]</scope>
    <source>
        <strain evidence="4">W1-2-3</strain>
    </source>
</reference>
<accession>A0A4D7C7H4</accession>